<dbReference type="EMBL" id="BONF01000052">
    <property type="protein sequence ID" value="GIF85793.1"/>
    <property type="molecule type" value="Genomic_DNA"/>
</dbReference>
<feature type="region of interest" description="Disordered" evidence="1">
    <location>
        <begin position="1"/>
        <end position="23"/>
    </location>
</feature>
<dbReference type="RefSeq" id="WP_239126257.1">
    <property type="nucleotide sequence ID" value="NZ_BONF01000052.1"/>
</dbReference>
<sequence length="172" mass="18853">MTEASAAMPPQSQFAEGSPFTPPPVDRITRLTDWLRAHTPVWLAPLAALGCIGAALGYTVWADPAHVGADATPGCLVKLLTGFDCPGCGGTRAAWYLLQGDLPAAARHHLVFVFLVPFLIYMYVAWAGNLTFKWKLPQLKVTPHTIAWVLAAWGVFMVLRNLPWAPFTYFFV</sequence>
<keyword evidence="4" id="KW-1185">Reference proteome</keyword>
<evidence type="ECO:0000256" key="2">
    <source>
        <dbReference type="SAM" id="Phobius"/>
    </source>
</evidence>
<keyword evidence="2" id="KW-0472">Membrane</keyword>
<comment type="caution">
    <text evidence="3">The sequence shown here is derived from an EMBL/GenBank/DDBJ whole genome shotgun (WGS) entry which is preliminary data.</text>
</comment>
<name>A0A8J3JSC9_9ACTN</name>
<protein>
    <recommendedName>
        <fullName evidence="5">DUF2752 domain-containing protein</fullName>
    </recommendedName>
</protein>
<evidence type="ECO:0000313" key="4">
    <source>
        <dbReference type="Proteomes" id="UP000601223"/>
    </source>
</evidence>
<gene>
    <name evidence="3" type="ORF">Cba03nite_71420</name>
</gene>
<evidence type="ECO:0000313" key="3">
    <source>
        <dbReference type="EMBL" id="GIF85793.1"/>
    </source>
</evidence>
<dbReference type="Pfam" id="PF10825">
    <property type="entry name" value="DUF2752"/>
    <property type="match status" value="1"/>
</dbReference>
<feature type="transmembrane region" description="Helical" evidence="2">
    <location>
        <begin position="110"/>
        <end position="132"/>
    </location>
</feature>
<dbReference type="Proteomes" id="UP000601223">
    <property type="component" value="Unassembled WGS sequence"/>
</dbReference>
<accession>A0A8J3JSC9</accession>
<evidence type="ECO:0000256" key="1">
    <source>
        <dbReference type="SAM" id="MobiDB-lite"/>
    </source>
</evidence>
<proteinExistence type="predicted"/>
<feature type="transmembrane region" description="Helical" evidence="2">
    <location>
        <begin position="40"/>
        <end position="61"/>
    </location>
</feature>
<feature type="transmembrane region" description="Helical" evidence="2">
    <location>
        <begin position="144"/>
        <end position="162"/>
    </location>
</feature>
<organism evidence="3 4">
    <name type="scientific">Catellatospora bangladeshensis</name>
    <dbReference type="NCBI Taxonomy" id="310355"/>
    <lineage>
        <taxon>Bacteria</taxon>
        <taxon>Bacillati</taxon>
        <taxon>Actinomycetota</taxon>
        <taxon>Actinomycetes</taxon>
        <taxon>Micromonosporales</taxon>
        <taxon>Micromonosporaceae</taxon>
        <taxon>Catellatospora</taxon>
    </lineage>
</organism>
<dbReference type="AlphaFoldDB" id="A0A8J3JSC9"/>
<keyword evidence="2" id="KW-1133">Transmembrane helix</keyword>
<evidence type="ECO:0008006" key="5">
    <source>
        <dbReference type="Google" id="ProtNLM"/>
    </source>
</evidence>
<keyword evidence="2" id="KW-0812">Transmembrane</keyword>
<reference evidence="3 4" key="1">
    <citation type="submission" date="2021-01" db="EMBL/GenBank/DDBJ databases">
        <title>Whole genome shotgun sequence of Catellatospora bangladeshensis NBRC 107357.</title>
        <authorList>
            <person name="Komaki H."/>
            <person name="Tamura T."/>
        </authorList>
    </citation>
    <scope>NUCLEOTIDE SEQUENCE [LARGE SCALE GENOMIC DNA]</scope>
    <source>
        <strain evidence="3 4">NBRC 107357</strain>
    </source>
</reference>
<dbReference type="InterPro" id="IPR021215">
    <property type="entry name" value="DUF2752"/>
</dbReference>